<feature type="transmembrane region" description="Helical" evidence="1">
    <location>
        <begin position="217"/>
        <end position="239"/>
    </location>
</feature>
<organism evidence="2 3">
    <name type="scientific">Corynebacterium casei UCMA 3821</name>
    <dbReference type="NCBI Taxonomy" id="1110505"/>
    <lineage>
        <taxon>Bacteria</taxon>
        <taxon>Bacillati</taxon>
        <taxon>Actinomycetota</taxon>
        <taxon>Actinomycetes</taxon>
        <taxon>Mycobacteriales</taxon>
        <taxon>Corynebacteriaceae</taxon>
        <taxon>Corynebacterium</taxon>
    </lineage>
</organism>
<keyword evidence="1" id="KW-0472">Membrane</keyword>
<dbReference type="Proteomes" id="UP000004840">
    <property type="component" value="Unassembled WGS sequence"/>
</dbReference>
<proteinExistence type="predicted"/>
<sequence length="276" mass="29034">MSLGGTIETSESVFTRAAIALITIFVLAVSFHVHAPSANARTATATGKSEQGAKFTLGWSVGAASAISAHSVTSVASNHSYESNVTASGMQTLIHIESPEAPKRFEFPLDLPEGAEVLPFNDGSSSIYGIFKNGDLLATVEQPWAVDASGEDIRTDLKIEGNSLVQTVDHNSSFEYPITADPEVDWGWEQTTIRLSWNETRSTGAVTGAGGLAALPWLAVAGVSGGVIGVALALAWARLAHDALRATHRNKCLGIVANSNPFSSNVGISTFEYSCR</sequence>
<evidence type="ECO:0000313" key="3">
    <source>
        <dbReference type="Proteomes" id="UP000004840"/>
    </source>
</evidence>
<reference evidence="2 3" key="1">
    <citation type="journal article" date="2012" name="J. Bacteriol.">
        <title>Genome Sequence of Corynebacterium casei UCMA 3821, Isolated from a Smear-Ripened Cheese.</title>
        <authorList>
            <person name="Monnet C."/>
            <person name="Loux V."/>
            <person name="Bento P."/>
            <person name="Gibrat J.F."/>
            <person name="Straub C."/>
            <person name="Bonnarme P."/>
            <person name="Landaud S."/>
            <person name="Irlinger F."/>
        </authorList>
    </citation>
    <scope>NUCLEOTIDE SEQUENCE [LARGE SCALE GENOMIC DNA]</scope>
    <source>
        <strain evidence="2 3">UCMA 3821</strain>
    </source>
</reference>
<dbReference type="EMBL" id="CAFW01000077">
    <property type="protein sequence ID" value="CCE55106.1"/>
    <property type="molecule type" value="Genomic_DNA"/>
</dbReference>
<accession>G7HY41</accession>
<protein>
    <submittedName>
        <fullName evidence="2">Uncharacterized protein</fullName>
    </submittedName>
</protein>
<name>G7HY41_9CORY</name>
<dbReference type="AlphaFoldDB" id="G7HY41"/>
<keyword evidence="1" id="KW-0812">Transmembrane</keyword>
<gene>
    <name evidence="2" type="ORF">CCAS_07975</name>
</gene>
<evidence type="ECO:0000313" key="2">
    <source>
        <dbReference type="EMBL" id="CCE55106.1"/>
    </source>
</evidence>
<keyword evidence="1" id="KW-1133">Transmembrane helix</keyword>
<comment type="caution">
    <text evidence="2">The sequence shown here is derived from an EMBL/GenBank/DDBJ whole genome shotgun (WGS) entry which is preliminary data.</text>
</comment>
<evidence type="ECO:0000256" key="1">
    <source>
        <dbReference type="SAM" id="Phobius"/>
    </source>
</evidence>